<gene>
    <name evidence="3" type="ORF">C7M61_003346</name>
</gene>
<feature type="region of interest" description="Disordered" evidence="1">
    <location>
        <begin position="33"/>
        <end position="89"/>
    </location>
</feature>
<evidence type="ECO:0000313" key="3">
    <source>
        <dbReference type="EMBL" id="PSK37639.1"/>
    </source>
</evidence>
<dbReference type="EMBL" id="PYFQ01000008">
    <property type="protein sequence ID" value="PSK37639.1"/>
    <property type="molecule type" value="Genomic_DNA"/>
</dbReference>
<accession>A0A2P7YNV2</accession>
<comment type="caution">
    <text evidence="3">The sequence shown here is derived from an EMBL/GenBank/DDBJ whole genome shotgun (WGS) entry which is preliminary data.</text>
</comment>
<proteinExistence type="predicted"/>
<name>A0A2P7YNV2_9ASCO</name>
<dbReference type="RefSeq" id="XP_024713174.1">
    <property type="nucleotide sequence ID" value="XM_024858687.1"/>
</dbReference>
<keyword evidence="4" id="KW-1185">Reference proteome</keyword>
<evidence type="ECO:0000259" key="2">
    <source>
        <dbReference type="Pfam" id="PF10338"/>
    </source>
</evidence>
<feature type="compositionally biased region" description="Basic residues" evidence="1">
    <location>
        <begin position="78"/>
        <end position="89"/>
    </location>
</feature>
<sequence>MAKSLRSKLKLRAKSVKRKGEFTDFVNERTARLAARAQAAQEKQKQKNEDAMEEEEEKPEKPKEDLKKVSTSGLKNTSRIRKRGLKKRGHTKISQVFEMVIDTAGSSGMS</sequence>
<feature type="domain" description="DUF2423" evidence="2">
    <location>
        <begin position="1"/>
        <end position="43"/>
    </location>
</feature>
<dbReference type="Proteomes" id="UP000241107">
    <property type="component" value="Unassembled WGS sequence"/>
</dbReference>
<reference evidence="3 4" key="1">
    <citation type="submission" date="2018-03" db="EMBL/GenBank/DDBJ databases">
        <title>Candida pseudohaemulonii genome assembly and annotation.</title>
        <authorList>
            <person name="Munoz J.F."/>
            <person name="Gade L.G."/>
            <person name="Chow N.A."/>
            <person name="Litvintseva A.P."/>
            <person name="Loparev V.N."/>
            <person name="Cuomo C.A."/>
        </authorList>
    </citation>
    <scope>NUCLEOTIDE SEQUENCE [LARGE SCALE GENOMIC DNA]</scope>
    <source>
        <strain evidence="3 4">B12108</strain>
    </source>
</reference>
<dbReference type="InterPro" id="IPR019434">
    <property type="entry name" value="DUF2423"/>
</dbReference>
<dbReference type="STRING" id="418784.A0A2P7YNV2"/>
<evidence type="ECO:0000313" key="4">
    <source>
        <dbReference type="Proteomes" id="UP000241107"/>
    </source>
</evidence>
<protein>
    <recommendedName>
        <fullName evidence="2">DUF2423 domain-containing protein</fullName>
    </recommendedName>
</protein>
<dbReference type="Pfam" id="PF10338">
    <property type="entry name" value="YBL028C_N"/>
    <property type="match status" value="1"/>
</dbReference>
<dbReference type="AlphaFoldDB" id="A0A2P7YNV2"/>
<evidence type="ECO:0000256" key="1">
    <source>
        <dbReference type="SAM" id="MobiDB-lite"/>
    </source>
</evidence>
<feature type="compositionally biased region" description="Basic and acidic residues" evidence="1">
    <location>
        <begin position="58"/>
        <end position="68"/>
    </location>
</feature>
<dbReference type="VEuPathDB" id="FungiDB:C7M61_003346"/>
<dbReference type="GeneID" id="36566735"/>
<organism evidence="3 4">
    <name type="scientific">Candidozyma pseudohaemuli</name>
    <dbReference type="NCBI Taxonomy" id="418784"/>
    <lineage>
        <taxon>Eukaryota</taxon>
        <taxon>Fungi</taxon>
        <taxon>Dikarya</taxon>
        <taxon>Ascomycota</taxon>
        <taxon>Saccharomycotina</taxon>
        <taxon>Pichiomycetes</taxon>
        <taxon>Metschnikowiaceae</taxon>
        <taxon>Candidozyma</taxon>
    </lineage>
</organism>